<dbReference type="InterPro" id="IPR009351">
    <property type="entry name" value="AlkZ-like"/>
</dbReference>
<evidence type="ECO:0000313" key="1">
    <source>
        <dbReference type="EMBL" id="AKI96766.1"/>
    </source>
</evidence>
<keyword evidence="2" id="KW-1185">Reference proteome</keyword>
<dbReference type="PATRIC" id="fig|1330330.3.peg.377"/>
<dbReference type="EMBL" id="CP011232">
    <property type="protein sequence ID" value="AKI96766.1"/>
    <property type="molecule type" value="Genomic_DNA"/>
</dbReference>
<dbReference type="Proteomes" id="UP000035159">
    <property type="component" value="Chromosome"/>
</dbReference>
<name>A0A0G2Z9K0_9BACT</name>
<dbReference type="RefSeq" id="WP_047753901.1">
    <property type="nucleotide sequence ID" value="NZ_CAJUHA010000004.1"/>
</dbReference>
<dbReference type="STRING" id="1330330.IX53_01835"/>
<sequence>MQLTKKQARQFILIHQMIMPPRKLMGKEGVLQYIHHAGCIQFDPLNVVGYNPYLVLQSRIENFKSEYLQELLYSDRKLLDGWDKNMSIYSIEDWPYFSRYREEAYQRYGDGSSPINKILPKVREALNRNGPLSSIDLNFDTMVDWSWAPTRAARAALESMYYWGELIIHHKVGTRKVYDFTKKHLPSELLSLPDPNTTMEQYFEWHVKRRIKAVGLLWGRPSDAWLGIRWMKSNECIEALSRLEKKGEVLRIEVEDIKYPFYILKEEAPLLHEVLNGVDVEPQASFIAPLDNLLWDRKLIKEIFGFEYVWEVYKPVSERKYGYYVLPVLYGDRFVARFEPKFDKKIGKLNIINWWWEPDMIVSKEMEKALIQCFKQFLEYLGATGVQFNNGSILTI</sequence>
<dbReference type="AlphaFoldDB" id="A0A0G2Z9K0"/>
<gene>
    <name evidence="1" type="ORF">IX53_01835</name>
</gene>
<reference evidence="1 2" key="1">
    <citation type="submission" date="2015-04" db="EMBL/GenBank/DDBJ databases">
        <title>Complete Genome Sequence of Kosmotoga pacifica SLHLJ1.</title>
        <authorList>
            <person name="Jiang L.J."/>
            <person name="Shao Z.Z."/>
            <person name="Jebbar M."/>
        </authorList>
    </citation>
    <scope>NUCLEOTIDE SEQUENCE [LARGE SCALE GENOMIC DNA]</scope>
    <source>
        <strain evidence="1 2">SLHLJ1</strain>
    </source>
</reference>
<dbReference type="KEGG" id="kpf:IX53_01835"/>
<evidence type="ECO:0008006" key="3">
    <source>
        <dbReference type="Google" id="ProtNLM"/>
    </source>
</evidence>
<evidence type="ECO:0000313" key="2">
    <source>
        <dbReference type="Proteomes" id="UP000035159"/>
    </source>
</evidence>
<proteinExistence type="predicted"/>
<dbReference type="PANTHER" id="PTHR30528:SF0">
    <property type="entry name" value="CYTOPLASMIC PROTEIN"/>
    <property type="match status" value="1"/>
</dbReference>
<protein>
    <recommendedName>
        <fullName evidence="3">Winged helix-turn-helix domain-containing protein</fullName>
    </recommendedName>
</protein>
<dbReference type="Pfam" id="PF06224">
    <property type="entry name" value="AlkZ-like"/>
    <property type="match status" value="1"/>
</dbReference>
<organism evidence="1 2">
    <name type="scientific">Kosmotoga pacifica</name>
    <dbReference type="NCBI Taxonomy" id="1330330"/>
    <lineage>
        <taxon>Bacteria</taxon>
        <taxon>Thermotogati</taxon>
        <taxon>Thermotogota</taxon>
        <taxon>Thermotogae</taxon>
        <taxon>Kosmotogales</taxon>
        <taxon>Kosmotogaceae</taxon>
        <taxon>Kosmotoga</taxon>
    </lineage>
</organism>
<dbReference type="PANTHER" id="PTHR30528">
    <property type="entry name" value="CYTOPLASMIC PROTEIN"/>
    <property type="match status" value="1"/>
</dbReference>
<dbReference type="OrthoDB" id="9787207at2"/>
<accession>A0A0G2Z9K0</accession>